<evidence type="ECO:0000256" key="3">
    <source>
        <dbReference type="ARBA" id="ARBA00023134"/>
    </source>
</evidence>
<dbReference type="GO" id="GO:0003924">
    <property type="term" value="F:GTPase activity"/>
    <property type="evidence" value="ECO:0007669"/>
    <property type="project" value="InterPro"/>
</dbReference>
<dbReference type="GO" id="GO:0005737">
    <property type="term" value="C:cytoplasm"/>
    <property type="evidence" value="ECO:0007669"/>
    <property type="project" value="TreeGrafter"/>
</dbReference>
<dbReference type="GO" id="GO:0005525">
    <property type="term" value="F:GTP binding"/>
    <property type="evidence" value="ECO:0007669"/>
    <property type="project" value="UniProtKB-KW"/>
</dbReference>
<dbReference type="FunFam" id="3.40.50.1440:FF:000001">
    <property type="entry name" value="Cell division protein FtsZ"/>
    <property type="match status" value="1"/>
</dbReference>
<evidence type="ECO:0008006" key="7">
    <source>
        <dbReference type="Google" id="ProtNLM"/>
    </source>
</evidence>
<organism evidence="6">
    <name type="scientific">marine metagenome</name>
    <dbReference type="NCBI Taxonomy" id="408172"/>
    <lineage>
        <taxon>unclassified sequences</taxon>
        <taxon>metagenomes</taxon>
        <taxon>ecological metagenomes</taxon>
    </lineage>
</organism>
<dbReference type="Gene3D" id="3.40.50.1440">
    <property type="entry name" value="Tubulin/FtsZ, GTPase domain"/>
    <property type="match status" value="1"/>
</dbReference>
<protein>
    <recommendedName>
        <fullName evidence="7">Tubulin/FtsZ GTPase domain-containing protein</fullName>
    </recommendedName>
</protein>
<dbReference type="EMBL" id="UINC01008369">
    <property type="protein sequence ID" value="SVA37679.1"/>
    <property type="molecule type" value="Genomic_DNA"/>
</dbReference>
<accession>A0A381VBD2</accession>
<dbReference type="InterPro" id="IPR036525">
    <property type="entry name" value="Tubulin/FtsZ_GTPase_sf"/>
</dbReference>
<dbReference type="HAMAP" id="MF_00909">
    <property type="entry name" value="FtsZ"/>
    <property type="match status" value="1"/>
</dbReference>
<feature type="domain" description="Tubulin/FtsZ 2-layer sandwich" evidence="5">
    <location>
        <begin position="224"/>
        <end position="341"/>
    </location>
</feature>
<evidence type="ECO:0000259" key="5">
    <source>
        <dbReference type="SMART" id="SM00865"/>
    </source>
</evidence>
<evidence type="ECO:0000256" key="2">
    <source>
        <dbReference type="ARBA" id="ARBA00022741"/>
    </source>
</evidence>
<reference evidence="6" key="1">
    <citation type="submission" date="2018-05" db="EMBL/GenBank/DDBJ databases">
        <authorList>
            <person name="Lanie J.A."/>
            <person name="Ng W.-L."/>
            <person name="Kazmierczak K.M."/>
            <person name="Andrzejewski T.M."/>
            <person name="Davidsen T.M."/>
            <person name="Wayne K.J."/>
            <person name="Tettelin H."/>
            <person name="Glass J.I."/>
            <person name="Rusch D."/>
            <person name="Podicherti R."/>
            <person name="Tsui H.-C.T."/>
            <person name="Winkler M.E."/>
        </authorList>
    </citation>
    <scope>NUCLEOTIDE SEQUENCE</scope>
</reference>
<dbReference type="GO" id="GO:0051301">
    <property type="term" value="P:cell division"/>
    <property type="evidence" value="ECO:0007669"/>
    <property type="project" value="TreeGrafter"/>
</dbReference>
<dbReference type="SUPFAM" id="SSF52490">
    <property type="entry name" value="Tubulin nucleotide-binding domain-like"/>
    <property type="match status" value="1"/>
</dbReference>
<dbReference type="SMART" id="SM00865">
    <property type="entry name" value="Tubulin_C"/>
    <property type="match status" value="1"/>
</dbReference>
<dbReference type="NCBIfam" id="TIGR00065">
    <property type="entry name" value="ftsZ"/>
    <property type="match status" value="1"/>
</dbReference>
<dbReference type="PANTHER" id="PTHR30314">
    <property type="entry name" value="CELL DIVISION PROTEIN FTSZ-RELATED"/>
    <property type="match status" value="1"/>
</dbReference>
<dbReference type="SMART" id="SM00864">
    <property type="entry name" value="Tubulin"/>
    <property type="match status" value="1"/>
</dbReference>
<evidence type="ECO:0000259" key="4">
    <source>
        <dbReference type="SMART" id="SM00864"/>
    </source>
</evidence>
<comment type="similarity">
    <text evidence="1">Belongs to the FtsZ family.</text>
</comment>
<dbReference type="InterPro" id="IPR045061">
    <property type="entry name" value="FtsZ/CetZ"/>
</dbReference>
<gene>
    <name evidence="6" type="ORF">METZ01_LOCUS90533</name>
</gene>
<dbReference type="InterPro" id="IPR000158">
    <property type="entry name" value="Cell_div_FtsZ"/>
</dbReference>
<dbReference type="SUPFAM" id="SSF55307">
    <property type="entry name" value="Tubulin C-terminal domain-like"/>
    <property type="match status" value="1"/>
</dbReference>
<dbReference type="InterPro" id="IPR018316">
    <property type="entry name" value="Tubulin/FtsZ_2-layer-sand-dom"/>
</dbReference>
<sequence length="380" mass="40967">MQFQEKEHEEEMTAFIPGSVKPYGNPVIKVIGVGGGGSNAVNRMFKEKISGVEYYVVNTDAQHLTRCDVPNKLAVGQKVTRGLGVGGNPEMGRQAAEESREQLEQMMQGADMVFLAAGMGGGTGTGSIPLIAQIAKEAGALTIAVVSKPFGFEVATRRKNADDGISRLVEHVDTLITIPNDRLLETQHHNEQTKSWDDALRLADSVLQQGIQAVAEVVMVPGEINVDFADVRTIMHNAGPAWLAIGKGKGENRAVEAAKAATKSPLLDIAIDGAKRVLFVMTGGPSLTLKEVAQASEIVHELCDPQANVIFGTTKDPKMDDEVKITLVAASFPVPNENLLERQEELRSLLKDSVVQNGDELDVPSFLRKEAITRTRGYFG</sequence>
<dbReference type="InterPro" id="IPR024757">
    <property type="entry name" value="FtsZ_C"/>
</dbReference>
<dbReference type="PANTHER" id="PTHR30314:SF3">
    <property type="entry name" value="MITOCHONDRIAL DIVISION PROTEIN FSZA"/>
    <property type="match status" value="1"/>
</dbReference>
<feature type="domain" description="Tubulin/FtsZ GTPase" evidence="4">
    <location>
        <begin position="27"/>
        <end position="222"/>
    </location>
</feature>
<keyword evidence="3" id="KW-0342">GTP-binding</keyword>
<keyword evidence="2" id="KW-0547">Nucleotide-binding</keyword>
<dbReference type="Pfam" id="PF12327">
    <property type="entry name" value="FtsZ_C"/>
    <property type="match status" value="1"/>
</dbReference>
<name>A0A381VBD2_9ZZZZ</name>
<dbReference type="InterPro" id="IPR003008">
    <property type="entry name" value="Tubulin_FtsZ_GTPase"/>
</dbReference>
<dbReference type="PROSITE" id="PS01134">
    <property type="entry name" value="FTSZ_1"/>
    <property type="match status" value="1"/>
</dbReference>
<evidence type="ECO:0000256" key="1">
    <source>
        <dbReference type="ARBA" id="ARBA00009690"/>
    </source>
</evidence>
<dbReference type="GO" id="GO:0032153">
    <property type="term" value="C:cell division site"/>
    <property type="evidence" value="ECO:0007669"/>
    <property type="project" value="TreeGrafter"/>
</dbReference>
<dbReference type="CDD" id="cd02201">
    <property type="entry name" value="FtsZ_type1"/>
    <property type="match status" value="1"/>
</dbReference>
<dbReference type="PRINTS" id="PR00423">
    <property type="entry name" value="CELLDVISFTSZ"/>
</dbReference>
<dbReference type="Pfam" id="PF00091">
    <property type="entry name" value="Tubulin"/>
    <property type="match status" value="1"/>
</dbReference>
<dbReference type="AlphaFoldDB" id="A0A381VBD2"/>
<evidence type="ECO:0000313" key="6">
    <source>
        <dbReference type="EMBL" id="SVA37679.1"/>
    </source>
</evidence>
<proteinExistence type="inferred from homology"/>
<dbReference type="InterPro" id="IPR020805">
    <property type="entry name" value="Cell_div_FtsZ_CS"/>
</dbReference>
<dbReference type="InterPro" id="IPR008280">
    <property type="entry name" value="Tub_FtsZ_C"/>
</dbReference>